<organism evidence="11 12">
    <name type="scientific">Peptococcus simiae</name>
    <dbReference type="NCBI Taxonomy" id="1643805"/>
    <lineage>
        <taxon>Bacteria</taxon>
        <taxon>Bacillati</taxon>
        <taxon>Bacillota</taxon>
        <taxon>Clostridia</taxon>
        <taxon>Eubacteriales</taxon>
        <taxon>Peptococcaceae</taxon>
        <taxon>Peptococcus</taxon>
    </lineage>
</organism>
<evidence type="ECO:0000259" key="10">
    <source>
        <dbReference type="PROSITE" id="PS50075"/>
    </source>
</evidence>
<evidence type="ECO:0000313" key="11">
    <source>
        <dbReference type="EMBL" id="MFM9413428.1"/>
    </source>
</evidence>
<evidence type="ECO:0000313" key="12">
    <source>
        <dbReference type="Proteomes" id="UP001631949"/>
    </source>
</evidence>
<dbReference type="RefSeq" id="WP_408977044.1">
    <property type="nucleotide sequence ID" value="NZ_JBJUVG010000003.1"/>
</dbReference>
<protein>
    <recommendedName>
        <fullName evidence="7 8">Acyl carrier protein</fullName>
        <shortName evidence="7">ACP</shortName>
    </recommendedName>
</protein>
<evidence type="ECO:0000256" key="9">
    <source>
        <dbReference type="RuleBase" id="RU003545"/>
    </source>
</evidence>
<keyword evidence="5 7" id="KW-0443">Lipid metabolism</keyword>
<keyword evidence="12" id="KW-1185">Reference proteome</keyword>
<feature type="domain" description="Carrier" evidence="10">
    <location>
        <begin position="1"/>
        <end position="75"/>
    </location>
</feature>
<feature type="modified residue" description="O-(pantetheine 4'-phosphoryl)serine" evidence="7">
    <location>
        <position position="35"/>
    </location>
</feature>
<dbReference type="EMBL" id="JBJUVG010000003">
    <property type="protein sequence ID" value="MFM9413428.1"/>
    <property type="molecule type" value="Genomic_DNA"/>
</dbReference>
<reference evidence="11 12" key="1">
    <citation type="journal article" date="2016" name="Int. J. Syst. Evol. Microbiol.">
        <title>Peptococcus simiae sp. nov., isolated from rhesus macaque faeces and emended description of the genus Peptococcus.</title>
        <authorList>
            <person name="Shkoporov A.N."/>
            <person name="Efimov B.A."/>
            <person name="Kondova I."/>
            <person name="Ouwerling B."/>
            <person name="Chaplin A.V."/>
            <person name="Shcherbakova V.A."/>
            <person name="Langermans J.A.M."/>
        </authorList>
    </citation>
    <scope>NUCLEOTIDE SEQUENCE [LARGE SCALE GENOMIC DNA]</scope>
    <source>
        <strain evidence="11 12">M108</strain>
    </source>
</reference>
<gene>
    <name evidence="7 11" type="primary">acpP</name>
    <name evidence="11" type="ORF">ACKQTC_03505</name>
</gene>
<comment type="PTM">
    <text evidence="7">4'-phosphopantetheine is transferred from CoA to a specific serine of apo-ACP by AcpS. This modification is essential for activity because fatty acids are bound in thioester linkage to the sulfhydryl of the prosthetic group.</text>
</comment>
<sequence>MIFDKVKDAIVETLNCDAEAVTMEARLREDLDADSLDATELIMNLEEAFGLSISDEESQQLTTVGDIVKYIEKAQQ</sequence>
<evidence type="ECO:0000256" key="7">
    <source>
        <dbReference type="HAMAP-Rule" id="MF_01217"/>
    </source>
</evidence>
<dbReference type="NCBIfam" id="TIGR00517">
    <property type="entry name" value="acyl_carrier"/>
    <property type="match status" value="1"/>
</dbReference>
<evidence type="ECO:0000256" key="1">
    <source>
        <dbReference type="ARBA" id="ARBA00022450"/>
    </source>
</evidence>
<dbReference type="Gene3D" id="1.10.1200.10">
    <property type="entry name" value="ACP-like"/>
    <property type="match status" value="1"/>
</dbReference>
<comment type="function">
    <text evidence="7 9">Carrier of the growing fatty acid chain in fatty acid biosynthesis.</text>
</comment>
<proteinExistence type="inferred from homology"/>
<comment type="similarity">
    <text evidence="7">Belongs to the acyl carrier protein (ACP) family.</text>
</comment>
<dbReference type="InterPro" id="IPR003231">
    <property type="entry name" value="ACP"/>
</dbReference>
<keyword evidence="2 7" id="KW-0444">Lipid biosynthesis</keyword>
<dbReference type="PANTHER" id="PTHR20863">
    <property type="entry name" value="ACYL CARRIER PROTEIN"/>
    <property type="match status" value="1"/>
</dbReference>
<dbReference type="NCBIfam" id="NF002150">
    <property type="entry name" value="PRK00982.1-4"/>
    <property type="match status" value="1"/>
</dbReference>
<dbReference type="PANTHER" id="PTHR20863:SF76">
    <property type="entry name" value="CARRIER DOMAIN-CONTAINING PROTEIN"/>
    <property type="match status" value="1"/>
</dbReference>
<evidence type="ECO:0000256" key="6">
    <source>
        <dbReference type="ARBA" id="ARBA00023160"/>
    </source>
</evidence>
<name>A0ABW9GXU6_9FIRM</name>
<evidence type="ECO:0000256" key="3">
    <source>
        <dbReference type="ARBA" id="ARBA00022553"/>
    </source>
</evidence>
<dbReference type="SUPFAM" id="SSF47336">
    <property type="entry name" value="ACP-like"/>
    <property type="match status" value="1"/>
</dbReference>
<evidence type="ECO:0000256" key="8">
    <source>
        <dbReference type="NCBIfam" id="TIGR00517"/>
    </source>
</evidence>
<comment type="PTM">
    <text evidence="9">4'-phosphopantetheine is transferred from CoA to a specific serine of apo-ACP by acpS.</text>
</comment>
<keyword evidence="7" id="KW-0963">Cytoplasm</keyword>
<evidence type="ECO:0000256" key="4">
    <source>
        <dbReference type="ARBA" id="ARBA00022832"/>
    </source>
</evidence>
<dbReference type="InterPro" id="IPR009081">
    <property type="entry name" value="PP-bd_ACP"/>
</dbReference>
<keyword evidence="3 7" id="KW-0597">Phosphoprotein</keyword>
<evidence type="ECO:0000256" key="5">
    <source>
        <dbReference type="ARBA" id="ARBA00023098"/>
    </source>
</evidence>
<keyword evidence="4 7" id="KW-0276">Fatty acid metabolism</keyword>
<comment type="subcellular location">
    <subcellularLocation>
        <location evidence="7">Cytoplasm</location>
    </subcellularLocation>
</comment>
<dbReference type="HAMAP" id="MF_01217">
    <property type="entry name" value="Acyl_carrier"/>
    <property type="match status" value="1"/>
</dbReference>
<dbReference type="Pfam" id="PF00550">
    <property type="entry name" value="PP-binding"/>
    <property type="match status" value="1"/>
</dbReference>
<dbReference type="PROSITE" id="PS50075">
    <property type="entry name" value="CARRIER"/>
    <property type="match status" value="1"/>
</dbReference>
<dbReference type="InterPro" id="IPR036736">
    <property type="entry name" value="ACP-like_sf"/>
</dbReference>
<keyword evidence="6 7" id="KW-0275">Fatty acid biosynthesis</keyword>
<dbReference type="NCBIfam" id="NF002148">
    <property type="entry name" value="PRK00982.1-2"/>
    <property type="match status" value="1"/>
</dbReference>
<comment type="caution">
    <text evidence="11">The sequence shown here is derived from an EMBL/GenBank/DDBJ whole genome shotgun (WGS) entry which is preliminary data.</text>
</comment>
<accession>A0ABW9GXU6</accession>
<dbReference type="Proteomes" id="UP001631949">
    <property type="component" value="Unassembled WGS sequence"/>
</dbReference>
<evidence type="ECO:0000256" key="2">
    <source>
        <dbReference type="ARBA" id="ARBA00022516"/>
    </source>
</evidence>
<comment type="pathway">
    <text evidence="7 9">Lipid metabolism; fatty acid biosynthesis.</text>
</comment>
<keyword evidence="1 7" id="KW-0596">Phosphopantetheine</keyword>